<dbReference type="Proteomes" id="UP001283361">
    <property type="component" value="Unassembled WGS sequence"/>
</dbReference>
<organism evidence="1 2">
    <name type="scientific">Elysia crispata</name>
    <name type="common">lettuce slug</name>
    <dbReference type="NCBI Taxonomy" id="231223"/>
    <lineage>
        <taxon>Eukaryota</taxon>
        <taxon>Metazoa</taxon>
        <taxon>Spiralia</taxon>
        <taxon>Lophotrochozoa</taxon>
        <taxon>Mollusca</taxon>
        <taxon>Gastropoda</taxon>
        <taxon>Heterobranchia</taxon>
        <taxon>Euthyneura</taxon>
        <taxon>Panpulmonata</taxon>
        <taxon>Sacoglossa</taxon>
        <taxon>Placobranchoidea</taxon>
        <taxon>Plakobranchidae</taxon>
        <taxon>Elysia</taxon>
    </lineage>
</organism>
<sequence>MVTCVIQVMIRWKEKSASDAENATSIYRPHCLPSIEMWYGLLAPSIALIRPYETRNGVLTKASCAGETNKLFITQTIRLAPAINVKLIPHICQSRDEIVRMNQEATSSNGEWILESMVRDWGFCFVPIERHFWSQMV</sequence>
<evidence type="ECO:0000313" key="2">
    <source>
        <dbReference type="Proteomes" id="UP001283361"/>
    </source>
</evidence>
<protein>
    <submittedName>
        <fullName evidence="1">Uncharacterized protein</fullName>
    </submittedName>
</protein>
<dbReference type="AlphaFoldDB" id="A0AAE0YE98"/>
<accession>A0AAE0YE98</accession>
<dbReference type="EMBL" id="JAWDGP010006346">
    <property type="protein sequence ID" value="KAK3742578.1"/>
    <property type="molecule type" value="Genomic_DNA"/>
</dbReference>
<reference evidence="1" key="1">
    <citation type="journal article" date="2023" name="G3 (Bethesda)">
        <title>A reference genome for the long-term kleptoplast-retaining sea slug Elysia crispata morphotype clarki.</title>
        <authorList>
            <person name="Eastman K.E."/>
            <person name="Pendleton A.L."/>
            <person name="Shaikh M.A."/>
            <person name="Suttiyut T."/>
            <person name="Ogas R."/>
            <person name="Tomko P."/>
            <person name="Gavelis G."/>
            <person name="Widhalm J.R."/>
            <person name="Wisecaver J.H."/>
        </authorList>
    </citation>
    <scope>NUCLEOTIDE SEQUENCE</scope>
    <source>
        <strain evidence="1">ECLA1</strain>
    </source>
</reference>
<keyword evidence="2" id="KW-1185">Reference proteome</keyword>
<comment type="caution">
    <text evidence="1">The sequence shown here is derived from an EMBL/GenBank/DDBJ whole genome shotgun (WGS) entry which is preliminary data.</text>
</comment>
<evidence type="ECO:0000313" key="1">
    <source>
        <dbReference type="EMBL" id="KAK3742578.1"/>
    </source>
</evidence>
<proteinExistence type="predicted"/>
<gene>
    <name evidence="1" type="ORF">RRG08_023411</name>
</gene>
<name>A0AAE0YE98_9GAST</name>